<protein>
    <submittedName>
        <fullName evidence="1">Uncharacterized protein</fullName>
    </submittedName>
</protein>
<dbReference type="RefSeq" id="WP_305935500.1">
    <property type="nucleotide sequence ID" value="NZ_JAVAJI010000003.1"/>
</dbReference>
<dbReference type="Proteomes" id="UP001228171">
    <property type="component" value="Unassembled WGS sequence"/>
</dbReference>
<dbReference type="EMBL" id="JAVAJI010000003">
    <property type="protein sequence ID" value="MDP4544098.1"/>
    <property type="molecule type" value="Genomic_DNA"/>
</dbReference>
<sequence>MPISPDHYAINFYIRNDVKRFSRRILSQVPSFGDTLVFNNQRYRIHSVEWCLDYNATNREYQALINIEMIKAMGE</sequence>
<evidence type="ECO:0000313" key="1">
    <source>
        <dbReference type="EMBL" id="MDP4544098.1"/>
    </source>
</evidence>
<keyword evidence="2" id="KW-1185">Reference proteome</keyword>
<reference evidence="1 2" key="1">
    <citation type="submission" date="2023-08" db="EMBL/GenBank/DDBJ databases">
        <authorList>
            <person name="Kumar R."/>
        </authorList>
    </citation>
    <scope>NUCLEOTIDE SEQUENCE [LARGE SCALE GENOMIC DNA]</scope>
    <source>
        <strain evidence="1 2">LUR13</strain>
    </source>
</reference>
<organism evidence="1 2">
    <name type="scientific">Psychrobacter faecalis</name>
    <dbReference type="NCBI Taxonomy" id="180588"/>
    <lineage>
        <taxon>Bacteria</taxon>
        <taxon>Pseudomonadati</taxon>
        <taxon>Pseudomonadota</taxon>
        <taxon>Gammaproteobacteria</taxon>
        <taxon>Moraxellales</taxon>
        <taxon>Moraxellaceae</taxon>
        <taxon>Psychrobacter</taxon>
    </lineage>
</organism>
<name>A0ABT9HEA4_9GAMM</name>
<gene>
    <name evidence="1" type="ORF">Q8P09_03270</name>
</gene>
<proteinExistence type="predicted"/>
<comment type="caution">
    <text evidence="1">The sequence shown here is derived from an EMBL/GenBank/DDBJ whole genome shotgun (WGS) entry which is preliminary data.</text>
</comment>
<accession>A0ABT9HEA4</accession>
<evidence type="ECO:0000313" key="2">
    <source>
        <dbReference type="Proteomes" id="UP001228171"/>
    </source>
</evidence>